<evidence type="ECO:0000313" key="1">
    <source>
        <dbReference type="EMBL" id="KAL3406835.1"/>
    </source>
</evidence>
<reference evidence="1 2" key="1">
    <citation type="journal article" date="2024" name="bioRxiv">
        <title>A reference genome for Trichogramma kaykai: A tiny desert-dwelling parasitoid wasp with competing sex-ratio distorters.</title>
        <authorList>
            <person name="Culotta J."/>
            <person name="Lindsey A.R."/>
        </authorList>
    </citation>
    <scope>NUCLEOTIDE SEQUENCE [LARGE SCALE GENOMIC DNA]</scope>
    <source>
        <strain evidence="1 2">KSX58</strain>
    </source>
</reference>
<comment type="caution">
    <text evidence="1">The sequence shown here is derived from an EMBL/GenBank/DDBJ whole genome shotgun (WGS) entry which is preliminary data.</text>
</comment>
<sequence length="119" mass="13835">MSFFYVYSYVLAIVQHFCSRRKHCCSIRLWTMLKEIGSGGDRDAFWLAALTLARYERMDDAHQNWFAVCVEAMLKSYSVTYSGPQCHEENWEPEEDGVCPICLKKLSEKPPSPGPWYIL</sequence>
<dbReference type="AlphaFoldDB" id="A0ABD2XP25"/>
<name>A0ABD2XP25_9HYME</name>
<keyword evidence="2" id="KW-1185">Reference proteome</keyword>
<dbReference type="Proteomes" id="UP001627154">
    <property type="component" value="Unassembled WGS sequence"/>
</dbReference>
<accession>A0ABD2XP25</accession>
<evidence type="ECO:0000313" key="2">
    <source>
        <dbReference type="Proteomes" id="UP001627154"/>
    </source>
</evidence>
<dbReference type="EMBL" id="JBJJXI010000018">
    <property type="protein sequence ID" value="KAL3406835.1"/>
    <property type="molecule type" value="Genomic_DNA"/>
</dbReference>
<organism evidence="1 2">
    <name type="scientific">Trichogramma kaykai</name>
    <dbReference type="NCBI Taxonomy" id="54128"/>
    <lineage>
        <taxon>Eukaryota</taxon>
        <taxon>Metazoa</taxon>
        <taxon>Ecdysozoa</taxon>
        <taxon>Arthropoda</taxon>
        <taxon>Hexapoda</taxon>
        <taxon>Insecta</taxon>
        <taxon>Pterygota</taxon>
        <taxon>Neoptera</taxon>
        <taxon>Endopterygota</taxon>
        <taxon>Hymenoptera</taxon>
        <taxon>Apocrita</taxon>
        <taxon>Proctotrupomorpha</taxon>
        <taxon>Chalcidoidea</taxon>
        <taxon>Trichogrammatidae</taxon>
        <taxon>Trichogramma</taxon>
    </lineage>
</organism>
<gene>
    <name evidence="1" type="ORF">TKK_000959</name>
</gene>
<proteinExistence type="predicted"/>
<protein>
    <submittedName>
        <fullName evidence="1">Uncharacterized protein</fullName>
    </submittedName>
</protein>